<name>A0ABY8BYV2_9MICO</name>
<dbReference type="Proteomes" id="UP001214553">
    <property type="component" value="Chromosome"/>
</dbReference>
<protein>
    <submittedName>
        <fullName evidence="1">TnsA-like heteromeric transposase endonuclease subunit</fullName>
    </submittedName>
</protein>
<dbReference type="EMBL" id="CP119108">
    <property type="protein sequence ID" value="WEG08642.1"/>
    <property type="molecule type" value="Genomic_DNA"/>
</dbReference>
<sequence>MKSQYAFDTAGTVEWIRDGERFRDAVSPALLQRGLYQAARIRTGKNYQRRVNYEGYYWCAATEAQVWFESLLERSVLMLLDHAADIMAVSSQPMRLTVGEHSHIPDYLAMHADGSQTVIDVKPARRVERARDQFEMTAKVCAAVGWGYRVHTELSEQQRTNLEFLSYFKNPVYAPTGHASALVDAAFRDGLTFGELAVAVPAARLADARAIALHMLWSRTYTFDLGTRLTNQTSLHRPTTFGMEAIDAIRQ</sequence>
<evidence type="ECO:0000313" key="1">
    <source>
        <dbReference type="EMBL" id="WEG08642.1"/>
    </source>
</evidence>
<reference evidence="1 2" key="1">
    <citation type="submission" date="2023-03" db="EMBL/GenBank/DDBJ databases">
        <title>Genome sequence of Microbacterium sp. KACC 23027.</title>
        <authorList>
            <person name="Kim S."/>
            <person name="Heo J."/>
            <person name="Kwon S.-W."/>
        </authorList>
    </citation>
    <scope>NUCLEOTIDE SEQUENCE [LARGE SCALE GENOMIC DNA]</scope>
    <source>
        <strain evidence="1 2">KACC 23027</strain>
    </source>
</reference>
<keyword evidence="2" id="KW-1185">Reference proteome</keyword>
<accession>A0ABY8BYV2</accession>
<proteinExistence type="predicted"/>
<gene>
    <name evidence="1" type="ORF">PU630_15565</name>
</gene>
<dbReference type="NCBIfam" id="NF033179">
    <property type="entry name" value="TnsA_like_Actin"/>
    <property type="match status" value="1"/>
</dbReference>
<dbReference type="InterPro" id="IPR048000">
    <property type="entry name" value="TnsA-like"/>
</dbReference>
<organism evidence="1 2">
    <name type="scientific">Microbacterium horticulturae</name>
    <dbReference type="NCBI Taxonomy" id="3028316"/>
    <lineage>
        <taxon>Bacteria</taxon>
        <taxon>Bacillati</taxon>
        <taxon>Actinomycetota</taxon>
        <taxon>Actinomycetes</taxon>
        <taxon>Micrococcales</taxon>
        <taxon>Microbacteriaceae</taxon>
        <taxon>Microbacterium</taxon>
    </lineage>
</organism>
<evidence type="ECO:0000313" key="2">
    <source>
        <dbReference type="Proteomes" id="UP001214553"/>
    </source>
</evidence>
<dbReference type="RefSeq" id="WP_275277971.1">
    <property type="nucleotide sequence ID" value="NZ_CP119108.1"/>
</dbReference>